<dbReference type="SUPFAM" id="SSF56801">
    <property type="entry name" value="Acetyl-CoA synthetase-like"/>
    <property type="match status" value="1"/>
</dbReference>
<dbReference type="InterPro" id="IPR020845">
    <property type="entry name" value="AMP-binding_CS"/>
</dbReference>
<dbReference type="InterPro" id="IPR009081">
    <property type="entry name" value="PP-bd_ACP"/>
</dbReference>
<evidence type="ECO:0000259" key="4">
    <source>
        <dbReference type="PROSITE" id="PS50075"/>
    </source>
</evidence>
<accession>A0A1E1MQX3</accession>
<organism evidence="5 6">
    <name type="scientific">Rhynchosporium secalis</name>
    <name type="common">Barley scald fungus</name>
    <dbReference type="NCBI Taxonomy" id="38038"/>
    <lineage>
        <taxon>Eukaryota</taxon>
        <taxon>Fungi</taxon>
        <taxon>Dikarya</taxon>
        <taxon>Ascomycota</taxon>
        <taxon>Pezizomycotina</taxon>
        <taxon>Leotiomycetes</taxon>
        <taxon>Helotiales</taxon>
        <taxon>Ploettnerulaceae</taxon>
        <taxon>Rhynchosporium</taxon>
    </lineage>
</organism>
<dbReference type="EMBL" id="FJVC01000492">
    <property type="protein sequence ID" value="CZT51491.1"/>
    <property type="molecule type" value="Genomic_DNA"/>
</dbReference>
<name>A0A1E1MQX3_RHYSE</name>
<dbReference type="Proteomes" id="UP000177625">
    <property type="component" value="Unassembled WGS sequence"/>
</dbReference>
<evidence type="ECO:0000313" key="6">
    <source>
        <dbReference type="Proteomes" id="UP000177625"/>
    </source>
</evidence>
<dbReference type="PROSITE" id="PS00455">
    <property type="entry name" value="AMP_BINDING"/>
    <property type="match status" value="1"/>
</dbReference>
<dbReference type="NCBIfam" id="TIGR01746">
    <property type="entry name" value="Thioester-redct"/>
    <property type="match status" value="1"/>
</dbReference>
<proteinExistence type="inferred from homology"/>
<keyword evidence="2" id="KW-0597">Phosphoprotein</keyword>
<evidence type="ECO:0000313" key="5">
    <source>
        <dbReference type="EMBL" id="CZT51491.1"/>
    </source>
</evidence>
<dbReference type="InterPro" id="IPR000873">
    <property type="entry name" value="AMP-dep_synth/lig_dom"/>
</dbReference>
<dbReference type="Gene3D" id="3.40.50.720">
    <property type="entry name" value="NAD(P)-binding Rossmann-like Domain"/>
    <property type="match status" value="1"/>
</dbReference>
<comment type="similarity">
    <text evidence="3">Belongs to the NRP synthetase family.</text>
</comment>
<evidence type="ECO:0000256" key="3">
    <source>
        <dbReference type="ARBA" id="ARBA00029454"/>
    </source>
</evidence>
<dbReference type="Gene3D" id="3.30.300.30">
    <property type="match status" value="1"/>
</dbReference>
<dbReference type="PANTHER" id="PTHR44845:SF6">
    <property type="entry name" value="BETA-ALANINE-ACTIVATING ENZYME"/>
    <property type="match status" value="1"/>
</dbReference>
<evidence type="ECO:0000256" key="1">
    <source>
        <dbReference type="ARBA" id="ARBA00022450"/>
    </source>
</evidence>
<dbReference type="SUPFAM" id="SSF51735">
    <property type="entry name" value="NAD(P)-binding Rossmann-fold domains"/>
    <property type="match status" value="1"/>
</dbReference>
<dbReference type="CDD" id="cd05930">
    <property type="entry name" value="A_NRPS"/>
    <property type="match status" value="1"/>
</dbReference>
<dbReference type="InterPro" id="IPR045851">
    <property type="entry name" value="AMP-bd_C_sf"/>
</dbReference>
<evidence type="ECO:0000256" key="2">
    <source>
        <dbReference type="ARBA" id="ARBA00022553"/>
    </source>
</evidence>
<feature type="domain" description="Carrier" evidence="4">
    <location>
        <begin position="525"/>
        <end position="609"/>
    </location>
</feature>
<keyword evidence="1" id="KW-0596">Phosphopantetheine</keyword>
<dbReference type="InterPro" id="IPR036736">
    <property type="entry name" value="ACP-like_sf"/>
</dbReference>
<dbReference type="Pfam" id="PF07993">
    <property type="entry name" value="NAD_binding_4"/>
    <property type="match status" value="1"/>
</dbReference>
<dbReference type="InterPro" id="IPR010080">
    <property type="entry name" value="Thioester_reductase-like_dom"/>
</dbReference>
<sequence>MDIEILDFTSEYEKLVEADRSLGELFYDQVQRQPSAIAIDSDQSSITYGELHARSSHLAHQLISLSILLEEPIGIVVKHGIGDIVAQIAIIYAGGSCVPIDPSLPDKRIRTMLEFLEVRYIIVDDENSNRDLPFHQLCIEPTNNNTAQNFRVVPGSLEHRTHIIHTSGTTSAPKAVQIAARSILHVAFHAPFEPLATTDVVAHCNSSSFDVSLFEIWAPLLIGARIAIVQKATMLDPMVMADRISVLGVTVMIFTASILNLVASTYPQAIENLRICLFGGEAANLTAVRKIFQHGPPGMLVNAYGPTECCIFCFAHLITLQDVQDGIITIGHTIGRNVAHIVDSSVAKPDQGELLVGGPCLSKGYVNRPNQNSKSFTAKNGVRLYHTGDIVERQQNGETLYIGRRDRQVKIRGIRIELEAVELALLKTGFFTAAVAMRFEMPQEGVGSILLAFVIHGPSVAHSHTLETKTIRSKIAKKLRESLPSYMVPQLEFISTMPLNSHDKVDHNKLSEQYHQRWRLTEEPRLPSATIIQLALLWIEILGTQHGSGEVQQDCMPPESDFFGLGGTSLQASMLISCIRQNFGSKISLLTLYQNSTLGALCYAINLKPDGRPDISQGEDMAWKNDTKLADNFSLPAGVPVDWCSDGEGRIFLTGATGFVGVFMLVDILQLRHVKQVACLIRAADVAVGFQRLRATMTKYSLWRDEFEEKIIILPGRLEDQFLGLGEETFMKMAQWTSVVFHLGAHVNYTQPYSMHRQANTVGTLNIVRFSGTCRSKSLHYMSSISCFGPTGYITGATVLKEDEPLSNHIEAIECDDGYSQSQWVVEKNLRSLMDRSFPIAIYRPGFVTGHSQSGISNPDDFVSRMILGCAELGYYPKLPNQRKEFVPVDYVSSAVLKIAAAPNVLGRAYHIVPPEPATSIDMDSTMQMVGACSGRQMEGVNYKGWVSRLAANPPKTLQPLLPMLEEEIRDGLTHYQLYERMPVYDSANTTMVLSSDPDVLVYPVLDQALIKKYWEFLNIKA</sequence>
<dbReference type="InterPro" id="IPR036291">
    <property type="entry name" value="NAD(P)-bd_dom_sf"/>
</dbReference>
<keyword evidence="6" id="KW-1185">Reference proteome</keyword>
<reference evidence="6" key="1">
    <citation type="submission" date="2016-03" db="EMBL/GenBank/DDBJ databases">
        <authorList>
            <person name="Guldener U."/>
        </authorList>
    </citation>
    <scope>NUCLEOTIDE SEQUENCE [LARGE SCALE GENOMIC DNA]</scope>
</reference>
<dbReference type="Gene3D" id="1.10.1200.10">
    <property type="entry name" value="ACP-like"/>
    <property type="match status" value="1"/>
</dbReference>
<dbReference type="Gene3D" id="3.40.50.980">
    <property type="match status" value="2"/>
</dbReference>
<dbReference type="Pfam" id="PF00550">
    <property type="entry name" value="PP-binding"/>
    <property type="match status" value="1"/>
</dbReference>
<dbReference type="Pfam" id="PF00501">
    <property type="entry name" value="AMP-binding"/>
    <property type="match status" value="1"/>
</dbReference>
<dbReference type="InterPro" id="IPR013120">
    <property type="entry name" value="FAR_NAD-bd"/>
</dbReference>
<dbReference type="SUPFAM" id="SSF47336">
    <property type="entry name" value="ACP-like"/>
    <property type="match status" value="1"/>
</dbReference>
<gene>
    <name evidence="5" type="ORF">RSE6_12640</name>
</gene>
<dbReference type="CDD" id="cd05235">
    <property type="entry name" value="SDR_e1"/>
    <property type="match status" value="1"/>
</dbReference>
<dbReference type="Gene3D" id="2.30.38.10">
    <property type="entry name" value="Luciferase, Domain 3"/>
    <property type="match status" value="1"/>
</dbReference>
<dbReference type="PROSITE" id="PS50075">
    <property type="entry name" value="CARRIER"/>
    <property type="match status" value="1"/>
</dbReference>
<dbReference type="AlphaFoldDB" id="A0A1E1MQX3"/>
<protein>
    <submittedName>
        <fullName evidence="5">Related to non-ribosomal peptide synthetase modules and related proteins</fullName>
    </submittedName>
</protein>
<dbReference type="PANTHER" id="PTHR44845">
    <property type="entry name" value="CARRIER DOMAIN-CONTAINING PROTEIN"/>
    <property type="match status" value="1"/>
</dbReference>